<feature type="transmembrane region" description="Helical" evidence="2">
    <location>
        <begin position="84"/>
        <end position="104"/>
    </location>
</feature>
<evidence type="ECO:0000313" key="4">
    <source>
        <dbReference type="Proteomes" id="UP000541558"/>
    </source>
</evidence>
<accession>A0A8H5BPC1</accession>
<name>A0A8H5BPC1_9AGAR</name>
<evidence type="ECO:0000256" key="1">
    <source>
        <dbReference type="SAM" id="MobiDB-lite"/>
    </source>
</evidence>
<evidence type="ECO:0000313" key="3">
    <source>
        <dbReference type="EMBL" id="KAF5326123.1"/>
    </source>
</evidence>
<feature type="transmembrane region" description="Helical" evidence="2">
    <location>
        <begin position="39"/>
        <end position="63"/>
    </location>
</feature>
<dbReference type="Proteomes" id="UP000541558">
    <property type="component" value="Unassembled WGS sequence"/>
</dbReference>
<reference evidence="3 4" key="1">
    <citation type="journal article" date="2020" name="ISME J.">
        <title>Uncovering the hidden diversity of litter-decomposition mechanisms in mushroom-forming fungi.</title>
        <authorList>
            <person name="Floudas D."/>
            <person name="Bentzer J."/>
            <person name="Ahren D."/>
            <person name="Johansson T."/>
            <person name="Persson P."/>
            <person name="Tunlid A."/>
        </authorList>
    </citation>
    <scope>NUCLEOTIDE SEQUENCE [LARGE SCALE GENOMIC DNA]</scope>
    <source>
        <strain evidence="3 4">CBS 175.51</strain>
    </source>
</reference>
<dbReference type="EMBL" id="JAACJK010000163">
    <property type="protein sequence ID" value="KAF5326123.1"/>
    <property type="molecule type" value="Genomic_DNA"/>
</dbReference>
<keyword evidence="2" id="KW-0812">Transmembrane</keyword>
<gene>
    <name evidence="3" type="ORF">D9611_000320</name>
</gene>
<keyword evidence="4" id="KW-1185">Reference proteome</keyword>
<feature type="region of interest" description="Disordered" evidence="1">
    <location>
        <begin position="176"/>
        <end position="195"/>
    </location>
</feature>
<evidence type="ECO:0000256" key="2">
    <source>
        <dbReference type="SAM" id="Phobius"/>
    </source>
</evidence>
<comment type="caution">
    <text evidence="3">The sequence shown here is derived from an EMBL/GenBank/DDBJ whole genome shotgun (WGS) entry which is preliminary data.</text>
</comment>
<keyword evidence="2" id="KW-0472">Membrane</keyword>
<keyword evidence="2" id="KW-1133">Transmembrane helix</keyword>
<dbReference type="AlphaFoldDB" id="A0A8H5BPC1"/>
<organism evidence="3 4">
    <name type="scientific">Ephemerocybe angulata</name>
    <dbReference type="NCBI Taxonomy" id="980116"/>
    <lineage>
        <taxon>Eukaryota</taxon>
        <taxon>Fungi</taxon>
        <taxon>Dikarya</taxon>
        <taxon>Basidiomycota</taxon>
        <taxon>Agaricomycotina</taxon>
        <taxon>Agaricomycetes</taxon>
        <taxon>Agaricomycetidae</taxon>
        <taxon>Agaricales</taxon>
        <taxon>Agaricineae</taxon>
        <taxon>Psathyrellaceae</taxon>
        <taxon>Ephemerocybe</taxon>
    </lineage>
</organism>
<proteinExistence type="predicted"/>
<dbReference type="OrthoDB" id="3350812at2759"/>
<sequence>MAALPAARSGVIQEVPTIAAILLQYRSKRIANTQGSNTLLVGVFASFLASVTVAMSIMVYAAIYEHREFNTRSPLLVTFYRDGIFYFISLAAFASANIVIIWIAPAGYQFLFTQFQINFHGILSTRMLLHLRHAARMELNNSWLARLPQETWTKPTSVPQYLPRSSSPVRLRRDTIRDAQPTASADPVLRDSQGV</sequence>
<protein>
    <submittedName>
        <fullName evidence="3">Uncharacterized protein</fullName>
    </submittedName>
</protein>